<dbReference type="PANTHER" id="PTHR21328">
    <property type="entry name" value="POLY ADP-RIBOSE POLYMERASE FAMILY, MEMBER PARP"/>
    <property type="match status" value="1"/>
</dbReference>
<dbReference type="Proteomes" id="UP000198323">
    <property type="component" value="Unassembled WGS sequence"/>
</dbReference>
<protein>
    <recommendedName>
        <fullName evidence="10">PARP catalytic domain-containing protein</fullName>
    </recommendedName>
</protein>
<dbReference type="GO" id="GO:0016757">
    <property type="term" value="F:glycosyltransferase activity"/>
    <property type="evidence" value="ECO:0007669"/>
    <property type="project" value="UniProtKB-KW"/>
</dbReference>
<comment type="similarity">
    <text evidence="6">Belongs to the ARTD/PARP family.</text>
</comment>
<evidence type="ECO:0000256" key="3">
    <source>
        <dbReference type="ARBA" id="ARBA00022695"/>
    </source>
</evidence>
<evidence type="ECO:0000256" key="5">
    <source>
        <dbReference type="ARBA" id="ARBA00023027"/>
    </source>
</evidence>
<evidence type="ECO:0000256" key="2">
    <source>
        <dbReference type="ARBA" id="ARBA00022679"/>
    </source>
</evidence>
<keyword evidence="2" id="KW-0808">Transferase</keyword>
<comment type="caution">
    <text evidence="8">The sequence shown here is derived from an EMBL/GenBank/DDBJ whole genome shotgun (WGS) entry which is preliminary data.</text>
</comment>
<keyword evidence="1" id="KW-0328">Glycosyltransferase</keyword>
<name>A0A226MGE5_CALSU</name>
<organism evidence="8 9">
    <name type="scientific">Callipepla squamata</name>
    <name type="common">Scaled quail</name>
    <dbReference type="NCBI Taxonomy" id="9009"/>
    <lineage>
        <taxon>Eukaryota</taxon>
        <taxon>Metazoa</taxon>
        <taxon>Chordata</taxon>
        <taxon>Craniata</taxon>
        <taxon>Vertebrata</taxon>
        <taxon>Euteleostomi</taxon>
        <taxon>Archelosauria</taxon>
        <taxon>Archosauria</taxon>
        <taxon>Dinosauria</taxon>
        <taxon>Saurischia</taxon>
        <taxon>Theropoda</taxon>
        <taxon>Coelurosauria</taxon>
        <taxon>Aves</taxon>
        <taxon>Neognathae</taxon>
        <taxon>Galloanserae</taxon>
        <taxon>Galliformes</taxon>
        <taxon>Odontophoridae</taxon>
        <taxon>Callipepla</taxon>
    </lineage>
</organism>
<dbReference type="STRING" id="9009.A0A226MGE5"/>
<reference evidence="8 9" key="1">
    <citation type="submission" date="2016-07" db="EMBL/GenBank/DDBJ databases">
        <title>Disparate Historic Effective Population Sizes Predicted by Modern Levels of Genome Diversity for the Scaled Quail (Callipepla squamata) and the Northern Bobwhite (Colinus virginianus): Inferences from First and Second Generation Draft Genome Assemblies for Sympatric New World Quail.</title>
        <authorList>
            <person name="Oldeschulte D.L."/>
            <person name="Halley Y.A."/>
            <person name="Bhattarai E.K."/>
            <person name="Brashear W.A."/>
            <person name="Hill J."/>
            <person name="Metz R.P."/>
            <person name="Johnson C.D."/>
            <person name="Rollins D."/>
            <person name="Peterson M.J."/>
            <person name="Bickhart D.M."/>
            <person name="Decker J.E."/>
            <person name="Seabury C.M."/>
        </authorList>
    </citation>
    <scope>NUCLEOTIDE SEQUENCE [LARGE SCALE GENOMIC DNA]</scope>
    <source>
        <strain evidence="8 9">Texas</strain>
        <tissue evidence="8">Leg muscle</tissue>
    </source>
</reference>
<dbReference type="AlphaFoldDB" id="A0A226MGE5"/>
<evidence type="ECO:0000256" key="7">
    <source>
        <dbReference type="SAM" id="MobiDB-lite"/>
    </source>
</evidence>
<evidence type="ECO:0000256" key="1">
    <source>
        <dbReference type="ARBA" id="ARBA00022676"/>
    </source>
</evidence>
<gene>
    <name evidence="8" type="ORF">ASZ78_011443</name>
</gene>
<dbReference type="GO" id="GO:0016779">
    <property type="term" value="F:nucleotidyltransferase activity"/>
    <property type="evidence" value="ECO:0007669"/>
    <property type="project" value="UniProtKB-KW"/>
</dbReference>
<evidence type="ECO:0008006" key="10">
    <source>
        <dbReference type="Google" id="ProtNLM"/>
    </source>
</evidence>
<sequence length="623" mass="70011">MDDEGRDWQSTAGLQHARCFSFVDNTYVSSSDNDEDVLVTTEPIPVIFHQIATELRKTSDVNYCLSIKAKLQRENGEESQHNSTLEEDSEGDNDSEEFYYGGQVSYDGELHKHPQLEADLTAVREIYGPNAVSLREYGAIDDVDIDLHIDVSFLDEEIAVAWDVIRTEPIVVRLHCSLTQYLSGPVPTVDVFQISTKERFGLGHQLKKIMQTFVTQQWKNSKEKSNCTHNKKVSDKKVKSPLHIFSTLRRSPSYPPPGCGKNKSKLKSEQDGISKTHKLLRRTCSSTVKAEDVCATKSHRTFGRSLSSDPRAEQTMAIKSHKLLNRSCSAAVKQEECITLKPHKLLSRSCSGDPRCEHNSTLKPHKLLSRSYSSNLRMEELDGLKNHKLLSKTYSNAPKSSKMEPFKESNIAEGRRLSLTSGLIGILTPSSSSPSQAAQNYGAKCIPVRDRGFLVQTIEFAEQRIPVLNEYCVVCDEPHVFQNGPMLRVVDLLVSMCRSALESPRKVVIFEPYPSVVDPNDPQMLAFNPRKKNYDRVMKALDSITSIREMTQQLKFMHTPHQFLLLSSPPAKESNFRAAKNLYGSTFAFHYEDGQVGDTSINTQEPSIHKEILRVIGNQTATG</sequence>
<feature type="compositionally biased region" description="Acidic residues" evidence="7">
    <location>
        <begin position="85"/>
        <end position="97"/>
    </location>
</feature>
<evidence type="ECO:0000313" key="9">
    <source>
        <dbReference type="Proteomes" id="UP000198323"/>
    </source>
</evidence>
<accession>A0A226MGE5</accession>
<keyword evidence="4" id="KW-0013">ADP-ribosylation</keyword>
<dbReference type="EMBL" id="MCFN01000937">
    <property type="protein sequence ID" value="OXB54345.1"/>
    <property type="molecule type" value="Genomic_DNA"/>
</dbReference>
<keyword evidence="5" id="KW-0520">NAD</keyword>
<dbReference type="OrthoDB" id="109543at2759"/>
<dbReference type="InterPro" id="IPR051838">
    <property type="entry name" value="ARTD_PARP"/>
</dbReference>
<keyword evidence="9" id="KW-1185">Reference proteome</keyword>
<evidence type="ECO:0000313" key="8">
    <source>
        <dbReference type="EMBL" id="OXB54345.1"/>
    </source>
</evidence>
<feature type="region of interest" description="Disordered" evidence="7">
    <location>
        <begin position="75"/>
        <end position="98"/>
    </location>
</feature>
<evidence type="ECO:0000256" key="6">
    <source>
        <dbReference type="ARBA" id="ARBA00024347"/>
    </source>
</evidence>
<proteinExistence type="inferred from homology"/>
<evidence type="ECO:0000256" key="4">
    <source>
        <dbReference type="ARBA" id="ARBA00022765"/>
    </source>
</evidence>
<keyword evidence="3" id="KW-0548">Nucleotidyltransferase</keyword>